<organism evidence="1 2">
    <name type="scientific">Salinirubrum litoreum</name>
    <dbReference type="NCBI Taxonomy" id="1126234"/>
    <lineage>
        <taxon>Archaea</taxon>
        <taxon>Methanobacteriati</taxon>
        <taxon>Methanobacteriota</taxon>
        <taxon>Stenosarchaea group</taxon>
        <taxon>Halobacteria</taxon>
        <taxon>Halobacteriales</taxon>
        <taxon>Haloferacaceae</taxon>
        <taxon>Salinirubrum</taxon>
    </lineage>
</organism>
<dbReference type="AlphaFoldDB" id="A0ABD5RBE6"/>
<dbReference type="Proteomes" id="UP001596201">
    <property type="component" value="Unassembled WGS sequence"/>
</dbReference>
<reference evidence="1 2" key="1">
    <citation type="journal article" date="2019" name="Int. J. Syst. Evol. Microbiol.">
        <title>The Global Catalogue of Microorganisms (GCM) 10K type strain sequencing project: providing services to taxonomists for standard genome sequencing and annotation.</title>
        <authorList>
            <consortium name="The Broad Institute Genomics Platform"/>
            <consortium name="The Broad Institute Genome Sequencing Center for Infectious Disease"/>
            <person name="Wu L."/>
            <person name="Ma J."/>
        </authorList>
    </citation>
    <scope>NUCLEOTIDE SEQUENCE [LARGE SCALE GENOMIC DNA]</scope>
    <source>
        <strain evidence="1 2">CGMCC 1.12237</strain>
    </source>
</reference>
<keyword evidence="2" id="KW-1185">Reference proteome</keyword>
<name>A0ABD5RBE6_9EURY</name>
<protein>
    <submittedName>
        <fullName evidence="1">Uncharacterized protein</fullName>
    </submittedName>
</protein>
<dbReference type="EMBL" id="JBHSKX010000002">
    <property type="protein sequence ID" value="MFC5367226.1"/>
    <property type="molecule type" value="Genomic_DNA"/>
</dbReference>
<proteinExistence type="predicted"/>
<sequence>METRSLTGIERHRYRCPHGHANWEPRDGAFYCVTCLTRWGRDPYFRELEDDRTGEEIGPEAFDGIE</sequence>
<evidence type="ECO:0000313" key="2">
    <source>
        <dbReference type="Proteomes" id="UP001596201"/>
    </source>
</evidence>
<gene>
    <name evidence="1" type="ORF">ACFPJ5_09760</name>
</gene>
<accession>A0ABD5RBE6</accession>
<dbReference type="RefSeq" id="WP_227229487.1">
    <property type="nucleotide sequence ID" value="NZ_JAJCVJ010000002.1"/>
</dbReference>
<comment type="caution">
    <text evidence="1">The sequence shown here is derived from an EMBL/GenBank/DDBJ whole genome shotgun (WGS) entry which is preliminary data.</text>
</comment>
<evidence type="ECO:0000313" key="1">
    <source>
        <dbReference type="EMBL" id="MFC5367226.1"/>
    </source>
</evidence>